<evidence type="ECO:0000256" key="2">
    <source>
        <dbReference type="ARBA" id="ARBA00004496"/>
    </source>
</evidence>
<feature type="domain" description="PPIase FKBP-type" evidence="9">
    <location>
        <begin position="38"/>
        <end position="117"/>
    </location>
</feature>
<reference evidence="10" key="1">
    <citation type="submission" date="2018-06" db="EMBL/GenBank/DDBJ databases">
        <authorList>
            <person name="Zhirakovskaya E."/>
        </authorList>
    </citation>
    <scope>NUCLEOTIDE SEQUENCE</scope>
</reference>
<proteinExistence type="inferred from homology"/>
<keyword evidence="8 10" id="KW-0413">Isomerase</keyword>
<dbReference type="AlphaFoldDB" id="A0A3B1CHS2"/>
<dbReference type="PANTHER" id="PTHR47861">
    <property type="entry name" value="FKBP-TYPE PEPTIDYL-PROLYL CIS-TRANS ISOMERASE SLYD"/>
    <property type="match status" value="1"/>
</dbReference>
<dbReference type="GO" id="GO:0042026">
    <property type="term" value="P:protein refolding"/>
    <property type="evidence" value="ECO:0007669"/>
    <property type="project" value="UniProtKB-ARBA"/>
</dbReference>
<keyword evidence="7" id="KW-0143">Chaperone</keyword>
<dbReference type="PANTHER" id="PTHR47861:SF3">
    <property type="entry name" value="FKBP-TYPE PEPTIDYL-PROLYL CIS-TRANS ISOMERASE SLYD"/>
    <property type="match status" value="1"/>
</dbReference>
<evidence type="ECO:0000256" key="6">
    <source>
        <dbReference type="ARBA" id="ARBA00023110"/>
    </source>
</evidence>
<accession>A0A3B1CHS2</accession>
<dbReference type="Gene3D" id="3.10.50.40">
    <property type="match status" value="1"/>
</dbReference>
<evidence type="ECO:0000256" key="4">
    <source>
        <dbReference type="ARBA" id="ARBA00013194"/>
    </source>
</evidence>
<evidence type="ECO:0000256" key="3">
    <source>
        <dbReference type="ARBA" id="ARBA00006577"/>
    </source>
</evidence>
<comment type="subcellular location">
    <subcellularLocation>
        <location evidence="2">Cytoplasm</location>
    </subcellularLocation>
</comment>
<dbReference type="PROSITE" id="PS50059">
    <property type="entry name" value="FKBP_PPIASE"/>
    <property type="match status" value="1"/>
</dbReference>
<dbReference type="Pfam" id="PF00254">
    <property type="entry name" value="FKBP_C"/>
    <property type="match status" value="1"/>
</dbReference>
<evidence type="ECO:0000256" key="7">
    <source>
        <dbReference type="ARBA" id="ARBA00023186"/>
    </source>
</evidence>
<evidence type="ECO:0000256" key="8">
    <source>
        <dbReference type="ARBA" id="ARBA00023235"/>
    </source>
</evidence>
<evidence type="ECO:0000313" key="10">
    <source>
        <dbReference type="EMBL" id="VAX29769.1"/>
    </source>
</evidence>
<comment type="catalytic activity">
    <reaction evidence="1">
        <text>[protein]-peptidylproline (omega=180) = [protein]-peptidylproline (omega=0)</text>
        <dbReference type="Rhea" id="RHEA:16237"/>
        <dbReference type="Rhea" id="RHEA-COMP:10747"/>
        <dbReference type="Rhea" id="RHEA-COMP:10748"/>
        <dbReference type="ChEBI" id="CHEBI:83833"/>
        <dbReference type="ChEBI" id="CHEBI:83834"/>
        <dbReference type="EC" id="5.2.1.8"/>
    </reaction>
</comment>
<dbReference type="InterPro" id="IPR001179">
    <property type="entry name" value="PPIase_FKBP_dom"/>
</dbReference>
<dbReference type="EC" id="5.2.1.8" evidence="4"/>
<dbReference type="EMBL" id="UOGG01000092">
    <property type="protein sequence ID" value="VAX29769.1"/>
    <property type="molecule type" value="Genomic_DNA"/>
</dbReference>
<dbReference type="GO" id="GO:0003755">
    <property type="term" value="F:peptidyl-prolyl cis-trans isomerase activity"/>
    <property type="evidence" value="ECO:0007669"/>
    <property type="project" value="UniProtKB-KW"/>
</dbReference>
<dbReference type="InterPro" id="IPR046357">
    <property type="entry name" value="PPIase_dom_sf"/>
</dbReference>
<keyword evidence="6" id="KW-0697">Rotamase</keyword>
<keyword evidence="5" id="KW-0963">Cytoplasm</keyword>
<name>A0A3B1CHS2_9ZZZZ</name>
<gene>
    <name evidence="10" type="ORF">MNBD_NITROSPINAE05-541</name>
</gene>
<dbReference type="GO" id="GO:0005737">
    <property type="term" value="C:cytoplasm"/>
    <property type="evidence" value="ECO:0007669"/>
    <property type="project" value="UniProtKB-SubCell"/>
</dbReference>
<dbReference type="SUPFAM" id="SSF54534">
    <property type="entry name" value="FKBP-like"/>
    <property type="match status" value="1"/>
</dbReference>
<evidence type="ECO:0000259" key="9">
    <source>
        <dbReference type="PROSITE" id="PS50059"/>
    </source>
</evidence>
<sequence>MRIYGKRWVWIQMMAVFFVGFLGVSEALAADDTAVKKGDVVSLHYTGTLEDGSVFDTSKTRNEPLKFTAGSGQVIPGFDHAVMGMKKGEEKKFTLQPADAYGERKPGFTKIVPRKHLPQNHQPKPGMKLVMGGPDGRQIPATITQVTDENVTLDLNHPLAGEALTFDIKVVEISH</sequence>
<protein>
    <recommendedName>
        <fullName evidence="4">peptidylprolyl isomerase</fullName>
        <ecNumber evidence="4">5.2.1.8</ecNumber>
    </recommendedName>
</protein>
<evidence type="ECO:0000256" key="5">
    <source>
        <dbReference type="ARBA" id="ARBA00022490"/>
    </source>
</evidence>
<evidence type="ECO:0000256" key="1">
    <source>
        <dbReference type="ARBA" id="ARBA00000971"/>
    </source>
</evidence>
<comment type="similarity">
    <text evidence="3">Belongs to the FKBP-type PPIase family.</text>
</comment>
<organism evidence="10">
    <name type="scientific">hydrothermal vent metagenome</name>
    <dbReference type="NCBI Taxonomy" id="652676"/>
    <lineage>
        <taxon>unclassified sequences</taxon>
        <taxon>metagenomes</taxon>
        <taxon>ecological metagenomes</taxon>
    </lineage>
</organism>